<name>A0A0F9LSI7_9ZZZZ</name>
<protein>
    <submittedName>
        <fullName evidence="1">Uncharacterized protein</fullName>
    </submittedName>
</protein>
<reference evidence="1" key="1">
    <citation type="journal article" date="2015" name="Nature">
        <title>Complex archaea that bridge the gap between prokaryotes and eukaryotes.</title>
        <authorList>
            <person name="Spang A."/>
            <person name="Saw J.H."/>
            <person name="Jorgensen S.L."/>
            <person name="Zaremba-Niedzwiedzka K."/>
            <person name="Martijn J."/>
            <person name="Lind A.E."/>
            <person name="van Eijk R."/>
            <person name="Schleper C."/>
            <person name="Guy L."/>
            <person name="Ettema T.J."/>
        </authorList>
    </citation>
    <scope>NUCLEOTIDE SEQUENCE</scope>
</reference>
<dbReference type="EMBL" id="LAZR01010370">
    <property type="protein sequence ID" value="KKM67310.1"/>
    <property type="molecule type" value="Genomic_DNA"/>
</dbReference>
<evidence type="ECO:0000313" key="1">
    <source>
        <dbReference type="EMBL" id="KKM67310.1"/>
    </source>
</evidence>
<accession>A0A0F9LSI7</accession>
<proteinExistence type="predicted"/>
<dbReference type="AlphaFoldDB" id="A0A0F9LSI7"/>
<sequence>MSAEGSYLPTSAGAGEFAVLPPKAPAPLYCRPLGVRTPIREWDEATREDAWQGGGKPNIEFAFGRRAAEAWKADTLVHRELCGGVAVRHVLPPAPANGATFGWRRHSQDSVWPAAPFIPPREGHRVPPPKLDRAALPYFGPVPFEVVR</sequence>
<organism evidence="1">
    <name type="scientific">marine sediment metagenome</name>
    <dbReference type="NCBI Taxonomy" id="412755"/>
    <lineage>
        <taxon>unclassified sequences</taxon>
        <taxon>metagenomes</taxon>
        <taxon>ecological metagenomes</taxon>
    </lineage>
</organism>
<gene>
    <name evidence="1" type="ORF">LCGC14_1472360</name>
</gene>
<comment type="caution">
    <text evidence="1">The sequence shown here is derived from an EMBL/GenBank/DDBJ whole genome shotgun (WGS) entry which is preliminary data.</text>
</comment>